<protein>
    <submittedName>
        <fullName evidence="1">Uncharacterized protein</fullName>
    </submittedName>
</protein>
<name>A0A4Q9PRJ7_9APHY</name>
<dbReference type="AlphaFoldDB" id="A0A4Q9PRJ7"/>
<proteinExistence type="predicted"/>
<keyword evidence="2" id="KW-1185">Reference proteome</keyword>
<accession>A0A4Q9PRJ7</accession>
<dbReference type="EMBL" id="ML145144">
    <property type="protein sequence ID" value="TBU56914.1"/>
    <property type="molecule type" value="Genomic_DNA"/>
</dbReference>
<reference evidence="1 2" key="1">
    <citation type="submission" date="2019-01" db="EMBL/GenBank/DDBJ databases">
        <title>Draft genome sequences of three monokaryotic isolates of the white-rot basidiomycete fungus Dichomitus squalens.</title>
        <authorList>
            <consortium name="DOE Joint Genome Institute"/>
            <person name="Lopez S.C."/>
            <person name="Andreopoulos B."/>
            <person name="Pangilinan J."/>
            <person name="Lipzen A."/>
            <person name="Riley R."/>
            <person name="Ahrendt S."/>
            <person name="Ng V."/>
            <person name="Barry K."/>
            <person name="Daum C."/>
            <person name="Grigoriev I.V."/>
            <person name="Hilden K.S."/>
            <person name="Makela M.R."/>
            <person name="de Vries R.P."/>
        </authorList>
    </citation>
    <scope>NUCLEOTIDE SEQUENCE [LARGE SCALE GENOMIC DNA]</scope>
    <source>
        <strain evidence="1 2">CBS 464.89</strain>
    </source>
</reference>
<dbReference type="Proteomes" id="UP000292082">
    <property type="component" value="Unassembled WGS sequence"/>
</dbReference>
<evidence type="ECO:0000313" key="2">
    <source>
        <dbReference type="Proteomes" id="UP000292082"/>
    </source>
</evidence>
<organism evidence="1 2">
    <name type="scientific">Dichomitus squalens</name>
    <dbReference type="NCBI Taxonomy" id="114155"/>
    <lineage>
        <taxon>Eukaryota</taxon>
        <taxon>Fungi</taxon>
        <taxon>Dikarya</taxon>
        <taxon>Basidiomycota</taxon>
        <taxon>Agaricomycotina</taxon>
        <taxon>Agaricomycetes</taxon>
        <taxon>Polyporales</taxon>
        <taxon>Polyporaceae</taxon>
        <taxon>Dichomitus</taxon>
    </lineage>
</organism>
<gene>
    <name evidence="1" type="ORF">BD310DRAFT_930523</name>
</gene>
<evidence type="ECO:0000313" key="1">
    <source>
        <dbReference type="EMBL" id="TBU56914.1"/>
    </source>
</evidence>
<sequence length="71" mass="8181">MGKIWVALQRVSDSSAGRDRLLVAITTIRLVTHSNLLSALRRFHSRTRCLSAQAVMRKLRWHDRTIPPLDM</sequence>